<name>A0A1M5JCY7_9ALTE</name>
<dbReference type="NCBIfam" id="TIGR00538">
    <property type="entry name" value="hemN"/>
    <property type="match status" value="1"/>
</dbReference>
<evidence type="ECO:0000256" key="2">
    <source>
        <dbReference type="ARBA" id="ARBA00004785"/>
    </source>
</evidence>
<evidence type="ECO:0000256" key="17">
    <source>
        <dbReference type="PIRSR" id="PIRSR000167-2"/>
    </source>
</evidence>
<dbReference type="Pfam" id="PF04055">
    <property type="entry name" value="Radical_SAM"/>
    <property type="match status" value="1"/>
</dbReference>
<evidence type="ECO:0000313" key="19">
    <source>
        <dbReference type="EMBL" id="SHG38130.1"/>
    </source>
</evidence>
<feature type="binding site" evidence="17">
    <location>
        <position position="62"/>
    </location>
    <ligand>
        <name>[4Fe-4S] cluster</name>
        <dbReference type="ChEBI" id="CHEBI:49883"/>
        <note>4Fe-4S-S-AdoMet</note>
    </ligand>
</feature>
<keyword evidence="5 15" id="KW-0004">4Fe-4S</keyword>
<dbReference type="InterPro" id="IPR058240">
    <property type="entry name" value="rSAM_sf"/>
</dbReference>
<sequence length="457" mass="51444">MTPTPDFFDPALLRKYNLNGPRYTSYPTALEFNTEVNDTSLLTAAADSPTNALSLYVHIPFCHQLCYYCGCNKIVTRHADKADRYLDYLAKEIALRQKAFAHYKVGQLHLGGGSPSFFTIEQHTRLMTMLQQAFTFKVDAECSIEIDPRHVDEVYLTGLANLGYKRLSIGVQDINYDVQQAINRVQSTSHIAELVSHARKTGFESVNLDLIYGLPHQTEQSFKTTLAAVKAMDPERISLFSYAHLPDRFAAQRKIKDAWLPSAETKLALMKLAMTSLTQAGYALIGMDHFAKQSDELAIAQQQGKLHRNFQGYTTRGELDMLGLGVSSISAVYDMYGQNPKALNDYYAALDSQNSVVVKGTQLSRDDMIRRDVIMALMCNLYLDIDAIETKWDIVFHQYFSESLDKLTPFIVDGLVGLSRSAIEVAPKARLLIRIISMSFDAYLAGQLHQQRYSRVI</sequence>
<evidence type="ECO:0000256" key="5">
    <source>
        <dbReference type="ARBA" id="ARBA00022485"/>
    </source>
</evidence>
<evidence type="ECO:0000259" key="18">
    <source>
        <dbReference type="PROSITE" id="PS51918"/>
    </source>
</evidence>
<evidence type="ECO:0000256" key="9">
    <source>
        <dbReference type="ARBA" id="ARBA00023002"/>
    </source>
</evidence>
<gene>
    <name evidence="19" type="ORF">SAMN05216361_2030</name>
</gene>
<dbReference type="PIRSF" id="PIRSF000167">
    <property type="entry name" value="HemN"/>
    <property type="match status" value="1"/>
</dbReference>
<evidence type="ECO:0000256" key="8">
    <source>
        <dbReference type="ARBA" id="ARBA00022723"/>
    </source>
</evidence>
<dbReference type="InterPro" id="IPR006638">
    <property type="entry name" value="Elp3/MiaA/NifB-like_rSAM"/>
</dbReference>
<keyword evidence="9 15" id="KW-0560">Oxidoreductase</keyword>
<dbReference type="SFLD" id="SFLDF00277">
    <property type="entry name" value="oxygen-independent_coproporphy"/>
    <property type="match status" value="1"/>
</dbReference>
<protein>
    <recommendedName>
        <fullName evidence="15">Coproporphyrinogen-III oxidase</fullName>
        <ecNumber evidence="15">1.3.98.3</ecNumber>
    </recommendedName>
</protein>
<dbReference type="InterPro" id="IPR007197">
    <property type="entry name" value="rSAM"/>
</dbReference>
<evidence type="ECO:0000256" key="1">
    <source>
        <dbReference type="ARBA" id="ARBA00004496"/>
    </source>
</evidence>
<comment type="similarity">
    <text evidence="3 15">Belongs to the anaerobic coproporphyrinogen-III oxidase family.</text>
</comment>
<dbReference type="STRING" id="634436.SAMN05216361_2030"/>
<dbReference type="GO" id="GO:0004109">
    <property type="term" value="F:coproporphyrinogen oxidase activity"/>
    <property type="evidence" value="ECO:0007669"/>
    <property type="project" value="InterPro"/>
</dbReference>
<keyword evidence="10 15" id="KW-0408">Iron</keyword>
<feature type="binding site" evidence="17">
    <location>
        <position position="66"/>
    </location>
    <ligand>
        <name>[4Fe-4S] cluster</name>
        <dbReference type="ChEBI" id="CHEBI:49883"/>
        <note>4Fe-4S-S-AdoMet</note>
    </ligand>
</feature>
<keyword evidence="8 15" id="KW-0479">Metal-binding</keyword>
<evidence type="ECO:0000256" key="7">
    <source>
        <dbReference type="ARBA" id="ARBA00022691"/>
    </source>
</evidence>
<comment type="catalytic activity">
    <reaction evidence="14 15">
        <text>coproporphyrinogen III + 2 S-adenosyl-L-methionine = protoporphyrinogen IX + 2 5'-deoxyadenosine + 2 L-methionine + 2 CO2</text>
        <dbReference type="Rhea" id="RHEA:15425"/>
        <dbReference type="ChEBI" id="CHEBI:16526"/>
        <dbReference type="ChEBI" id="CHEBI:17319"/>
        <dbReference type="ChEBI" id="CHEBI:57307"/>
        <dbReference type="ChEBI" id="CHEBI:57309"/>
        <dbReference type="ChEBI" id="CHEBI:57844"/>
        <dbReference type="ChEBI" id="CHEBI:59789"/>
        <dbReference type="EC" id="1.3.98.3"/>
    </reaction>
</comment>
<dbReference type="EC" id="1.3.98.3" evidence="15"/>
<feature type="binding site" evidence="16">
    <location>
        <position position="243"/>
    </location>
    <ligand>
        <name>S-adenosyl-L-methionine</name>
        <dbReference type="ChEBI" id="CHEBI:59789"/>
        <label>2</label>
    </ligand>
</feature>
<feature type="binding site" evidence="16">
    <location>
        <position position="184"/>
    </location>
    <ligand>
        <name>S-adenosyl-L-methionine</name>
        <dbReference type="ChEBI" id="CHEBI:59789"/>
        <label>2</label>
    </ligand>
</feature>
<keyword evidence="11 15" id="KW-0411">Iron-sulfur</keyword>
<feature type="binding site" evidence="16">
    <location>
        <begin position="68"/>
        <end position="70"/>
    </location>
    <ligand>
        <name>S-adenosyl-L-methionine</name>
        <dbReference type="ChEBI" id="CHEBI:59789"/>
        <label>2</label>
    </ligand>
</feature>
<evidence type="ECO:0000256" key="3">
    <source>
        <dbReference type="ARBA" id="ARBA00005493"/>
    </source>
</evidence>
<dbReference type="InterPro" id="IPR023404">
    <property type="entry name" value="rSAM_horseshoe"/>
</dbReference>
<feature type="binding site" evidence="16">
    <location>
        <position position="209"/>
    </location>
    <ligand>
        <name>S-adenosyl-L-methionine</name>
        <dbReference type="ChEBI" id="CHEBI:59789"/>
        <label>2</label>
    </ligand>
</feature>
<dbReference type="InterPro" id="IPR010723">
    <property type="entry name" value="HemN_C"/>
</dbReference>
<dbReference type="SMART" id="SM00729">
    <property type="entry name" value="Elp3"/>
    <property type="match status" value="1"/>
</dbReference>
<keyword evidence="20" id="KW-1185">Reference proteome</keyword>
<feature type="binding site" evidence="16">
    <location>
        <position position="172"/>
    </location>
    <ligand>
        <name>S-adenosyl-L-methionine</name>
        <dbReference type="ChEBI" id="CHEBI:59789"/>
        <label>2</label>
    </ligand>
</feature>
<dbReference type="SFLD" id="SFLDG01065">
    <property type="entry name" value="anaerobic_coproporphyrinogen-I"/>
    <property type="match status" value="1"/>
</dbReference>
<dbReference type="GO" id="GO:0046872">
    <property type="term" value="F:metal ion binding"/>
    <property type="evidence" value="ECO:0007669"/>
    <property type="project" value="UniProtKB-KW"/>
</dbReference>
<evidence type="ECO:0000256" key="15">
    <source>
        <dbReference type="PIRNR" id="PIRNR000167"/>
    </source>
</evidence>
<evidence type="ECO:0000313" key="20">
    <source>
        <dbReference type="Proteomes" id="UP000184520"/>
    </source>
</evidence>
<evidence type="ECO:0000256" key="4">
    <source>
        <dbReference type="ARBA" id="ARBA00011245"/>
    </source>
</evidence>
<keyword evidence="7 15" id="KW-0949">S-adenosyl-L-methionine</keyword>
<dbReference type="GO" id="GO:0005737">
    <property type="term" value="C:cytoplasm"/>
    <property type="evidence" value="ECO:0007669"/>
    <property type="project" value="UniProtKB-SubCell"/>
</dbReference>
<dbReference type="PANTHER" id="PTHR13932:SF6">
    <property type="entry name" value="OXYGEN-INDEPENDENT COPROPORPHYRINOGEN III OXIDASE"/>
    <property type="match status" value="1"/>
</dbReference>
<keyword evidence="12 15" id="KW-0627">Porphyrin biosynthesis</keyword>
<proteinExistence type="inferred from homology"/>
<dbReference type="UniPathway" id="UPA00251">
    <property type="reaction ID" value="UER00323"/>
</dbReference>
<comment type="subunit">
    <text evidence="4">Monomer.</text>
</comment>
<comment type="pathway">
    <text evidence="2 15">Porphyrin-containing compound metabolism; protoporphyrin-IX biosynthesis; protoporphyrinogen-IX from coproporphyrinogen-III (AdoMet route): step 1/1.</text>
</comment>
<organism evidence="19 20">
    <name type="scientific">Marisediminitalea aggregata</name>
    <dbReference type="NCBI Taxonomy" id="634436"/>
    <lineage>
        <taxon>Bacteria</taxon>
        <taxon>Pseudomonadati</taxon>
        <taxon>Pseudomonadota</taxon>
        <taxon>Gammaproteobacteria</taxon>
        <taxon>Alteromonadales</taxon>
        <taxon>Alteromonadaceae</taxon>
        <taxon>Marisediminitalea</taxon>
    </lineage>
</organism>
<feature type="domain" description="Radical SAM core" evidence="18">
    <location>
        <begin position="47"/>
        <end position="280"/>
    </location>
</feature>
<dbReference type="GO" id="GO:0051989">
    <property type="term" value="F:coproporphyrinogen dehydrogenase activity"/>
    <property type="evidence" value="ECO:0007669"/>
    <property type="project" value="UniProtKB-EC"/>
</dbReference>
<accession>A0A1M5JCY7</accession>
<dbReference type="OrthoDB" id="9808022at2"/>
<evidence type="ECO:0000256" key="11">
    <source>
        <dbReference type="ARBA" id="ARBA00023014"/>
    </source>
</evidence>
<dbReference type="SUPFAM" id="SSF102114">
    <property type="entry name" value="Radical SAM enzymes"/>
    <property type="match status" value="1"/>
</dbReference>
<keyword evidence="6 15" id="KW-0963">Cytoplasm</keyword>
<feature type="binding site" evidence="16">
    <location>
        <position position="329"/>
    </location>
    <ligand>
        <name>S-adenosyl-L-methionine</name>
        <dbReference type="ChEBI" id="CHEBI:59789"/>
        <label>1</label>
    </ligand>
</feature>
<dbReference type="FunFam" id="3.80.30.20:FF:000012">
    <property type="entry name" value="Coproporphyrinogen-III oxidase"/>
    <property type="match status" value="1"/>
</dbReference>
<comment type="cofactor">
    <cofactor evidence="15 17">
        <name>[4Fe-4S] cluster</name>
        <dbReference type="ChEBI" id="CHEBI:49883"/>
    </cofactor>
    <text evidence="15 17">Binds 1 [4Fe-4S] cluster. The cluster is coordinated with 3 cysteines and an exchangeable S-adenosyl-L-methionine.</text>
</comment>
<feature type="binding site" evidence="17">
    <location>
        <position position="69"/>
    </location>
    <ligand>
        <name>[4Fe-4S] cluster</name>
        <dbReference type="ChEBI" id="CHEBI:49883"/>
        <note>4Fe-4S-S-AdoMet</note>
    </ligand>
</feature>
<evidence type="ECO:0000256" key="13">
    <source>
        <dbReference type="ARBA" id="ARBA00024295"/>
    </source>
</evidence>
<dbReference type="GO" id="GO:0006782">
    <property type="term" value="P:protoporphyrinogen IX biosynthetic process"/>
    <property type="evidence" value="ECO:0007669"/>
    <property type="project" value="UniProtKB-UniPathway"/>
</dbReference>
<comment type="function">
    <text evidence="13">Involved in the heme biosynthesis. Catalyzes the anaerobic oxidative decarboxylation of propionate groups of rings A and B of coproporphyrinogen III to yield the vinyl groups in protoporphyrinogen IX.</text>
</comment>
<dbReference type="Gene3D" id="3.80.30.20">
    <property type="entry name" value="tm_1862 like domain"/>
    <property type="match status" value="1"/>
</dbReference>
<dbReference type="InterPro" id="IPR004558">
    <property type="entry name" value="Coprogen_oxidase_HemN"/>
</dbReference>
<evidence type="ECO:0000256" key="14">
    <source>
        <dbReference type="ARBA" id="ARBA00048321"/>
    </source>
</evidence>
<dbReference type="SFLD" id="SFLDS00029">
    <property type="entry name" value="Radical_SAM"/>
    <property type="match status" value="1"/>
</dbReference>
<dbReference type="EMBL" id="FQWD01000003">
    <property type="protein sequence ID" value="SHG38130.1"/>
    <property type="molecule type" value="Genomic_DNA"/>
</dbReference>
<comment type="subcellular location">
    <subcellularLocation>
        <location evidence="1 15">Cytoplasm</location>
    </subcellularLocation>
</comment>
<evidence type="ECO:0000256" key="6">
    <source>
        <dbReference type="ARBA" id="ARBA00022490"/>
    </source>
</evidence>
<evidence type="ECO:0000256" key="10">
    <source>
        <dbReference type="ARBA" id="ARBA00023004"/>
    </source>
</evidence>
<dbReference type="FunFam" id="1.10.10.920:FF:000001">
    <property type="entry name" value="Coproporphyrinogen-III oxidase"/>
    <property type="match status" value="1"/>
</dbReference>
<dbReference type="Pfam" id="PF06969">
    <property type="entry name" value="HemN_C"/>
    <property type="match status" value="1"/>
</dbReference>
<evidence type="ECO:0000256" key="16">
    <source>
        <dbReference type="PIRSR" id="PIRSR000167-1"/>
    </source>
</evidence>
<dbReference type="Proteomes" id="UP000184520">
    <property type="component" value="Unassembled WGS sequence"/>
</dbReference>
<dbReference type="GO" id="GO:0051539">
    <property type="term" value="F:4 iron, 4 sulfur cluster binding"/>
    <property type="evidence" value="ECO:0007669"/>
    <property type="project" value="UniProtKB-KW"/>
</dbReference>
<evidence type="ECO:0000256" key="12">
    <source>
        <dbReference type="ARBA" id="ARBA00023244"/>
    </source>
</evidence>
<reference evidence="20" key="1">
    <citation type="submission" date="2016-11" db="EMBL/GenBank/DDBJ databases">
        <authorList>
            <person name="Varghese N."/>
            <person name="Submissions S."/>
        </authorList>
    </citation>
    <scope>NUCLEOTIDE SEQUENCE [LARGE SCALE GENOMIC DNA]</scope>
    <source>
        <strain evidence="20">CGMCC 1.8995</strain>
    </source>
</reference>
<dbReference type="PROSITE" id="PS51918">
    <property type="entry name" value="RADICAL_SAM"/>
    <property type="match status" value="1"/>
</dbReference>
<feature type="binding site" evidence="16">
    <location>
        <position position="112"/>
    </location>
    <ligand>
        <name>S-adenosyl-L-methionine</name>
        <dbReference type="ChEBI" id="CHEBI:59789"/>
        <label>1</label>
    </ligand>
</feature>
<dbReference type="PANTHER" id="PTHR13932">
    <property type="entry name" value="COPROPORPHYRINIGEN III OXIDASE"/>
    <property type="match status" value="1"/>
</dbReference>
<dbReference type="InterPro" id="IPR034505">
    <property type="entry name" value="Coproporphyrinogen-III_oxidase"/>
</dbReference>
<dbReference type="CDD" id="cd01335">
    <property type="entry name" value="Radical_SAM"/>
    <property type="match status" value="1"/>
</dbReference>
<dbReference type="Gene3D" id="1.10.10.920">
    <property type="match status" value="1"/>
</dbReference>
<feature type="binding site" evidence="16">
    <location>
        <position position="56"/>
    </location>
    <ligand>
        <name>S-adenosyl-L-methionine</name>
        <dbReference type="ChEBI" id="CHEBI:59789"/>
        <label>1</label>
    </ligand>
</feature>
<feature type="binding site" evidence="16">
    <location>
        <position position="145"/>
    </location>
    <ligand>
        <name>S-adenosyl-L-methionine</name>
        <dbReference type="ChEBI" id="CHEBI:59789"/>
        <label>1</label>
    </ligand>
</feature>
<dbReference type="AlphaFoldDB" id="A0A1M5JCY7"/>